<evidence type="ECO:0000256" key="2">
    <source>
        <dbReference type="SAM" id="SignalP"/>
    </source>
</evidence>
<feature type="signal peptide" evidence="2">
    <location>
        <begin position="1"/>
        <end position="16"/>
    </location>
</feature>
<dbReference type="EMBL" id="HBHP01011423">
    <property type="protein sequence ID" value="CAD9758228.1"/>
    <property type="molecule type" value="Transcribed_RNA"/>
</dbReference>
<gene>
    <name evidence="3" type="ORF">LSP00402_LOCUS7084</name>
</gene>
<evidence type="ECO:0000256" key="1">
    <source>
        <dbReference type="SAM" id="MobiDB-lite"/>
    </source>
</evidence>
<feature type="chain" id="PRO_5030732994" evidence="2">
    <location>
        <begin position="17"/>
        <end position="134"/>
    </location>
</feature>
<sequence length="134" mass="15173">MQHWALLGVVVTIVLGERETVCSSAGQTRSYEHLRQAGLKLQDAGNTREAAKCFKEAIHVYTAGLMHFSQLKLVEHAERHLAKAAEPAIKSAVSEPQRIRENNSTTERMWSSGDPHARDVAQEYKRQLRLQRRV</sequence>
<proteinExistence type="predicted"/>
<name>A0A7S2TLY1_9EUKA</name>
<feature type="region of interest" description="Disordered" evidence="1">
    <location>
        <begin position="88"/>
        <end position="118"/>
    </location>
</feature>
<dbReference type="AlphaFoldDB" id="A0A7S2TLY1"/>
<keyword evidence="2" id="KW-0732">Signal</keyword>
<organism evidence="3">
    <name type="scientific">Lotharella oceanica</name>
    <dbReference type="NCBI Taxonomy" id="641309"/>
    <lineage>
        <taxon>Eukaryota</taxon>
        <taxon>Sar</taxon>
        <taxon>Rhizaria</taxon>
        <taxon>Cercozoa</taxon>
        <taxon>Chlorarachniophyceae</taxon>
        <taxon>Lotharella</taxon>
    </lineage>
</organism>
<accession>A0A7S2TLY1</accession>
<protein>
    <submittedName>
        <fullName evidence="3">Uncharacterized protein</fullName>
    </submittedName>
</protein>
<reference evidence="3" key="1">
    <citation type="submission" date="2021-01" db="EMBL/GenBank/DDBJ databases">
        <authorList>
            <person name="Corre E."/>
            <person name="Pelletier E."/>
            <person name="Niang G."/>
            <person name="Scheremetjew M."/>
            <person name="Finn R."/>
            <person name="Kale V."/>
            <person name="Holt S."/>
            <person name="Cochrane G."/>
            <person name="Meng A."/>
            <person name="Brown T."/>
            <person name="Cohen L."/>
        </authorList>
    </citation>
    <scope>NUCLEOTIDE SEQUENCE</scope>
    <source>
        <strain evidence="3">CCMP622</strain>
    </source>
</reference>
<evidence type="ECO:0000313" key="3">
    <source>
        <dbReference type="EMBL" id="CAD9758228.1"/>
    </source>
</evidence>